<organism evidence="3">
    <name type="scientific">Strongyloides stercoralis</name>
    <name type="common">Threadworm</name>
    <dbReference type="NCBI Taxonomy" id="6248"/>
    <lineage>
        <taxon>Eukaryota</taxon>
        <taxon>Metazoa</taxon>
        <taxon>Ecdysozoa</taxon>
        <taxon>Nematoda</taxon>
        <taxon>Chromadorea</taxon>
        <taxon>Rhabditida</taxon>
        <taxon>Tylenchina</taxon>
        <taxon>Panagrolaimomorpha</taxon>
        <taxon>Strongyloidoidea</taxon>
        <taxon>Strongyloididae</taxon>
        <taxon>Strongyloides</taxon>
    </lineage>
</organism>
<keyword evidence="2" id="KW-1185">Reference proteome</keyword>
<feature type="signal peptide" evidence="1">
    <location>
        <begin position="1"/>
        <end position="19"/>
    </location>
</feature>
<reference evidence="3" key="1">
    <citation type="submission" date="2015-08" db="UniProtKB">
        <authorList>
            <consortium name="WormBaseParasite"/>
        </authorList>
    </citation>
    <scope>IDENTIFICATION</scope>
</reference>
<dbReference type="WBParaSite" id="TCONS_00000339.p1">
    <property type="protein sequence ID" value="TCONS_00000339.p1"/>
    <property type="gene ID" value="XLOC_000348"/>
</dbReference>
<dbReference type="AlphaFoldDB" id="A0A0K0ET96"/>
<protein>
    <submittedName>
        <fullName evidence="3 4">Uncharacterized protein</fullName>
    </submittedName>
</protein>
<keyword evidence="1" id="KW-0732">Signal</keyword>
<evidence type="ECO:0000256" key="1">
    <source>
        <dbReference type="SAM" id="SignalP"/>
    </source>
</evidence>
<evidence type="ECO:0000313" key="3">
    <source>
        <dbReference type="WBParaSite" id="SSTP_0001267300.1"/>
    </source>
</evidence>
<feature type="chain" id="PRO_5005328578" evidence="1">
    <location>
        <begin position="20"/>
        <end position="162"/>
    </location>
</feature>
<evidence type="ECO:0000313" key="2">
    <source>
        <dbReference type="Proteomes" id="UP000035681"/>
    </source>
</evidence>
<dbReference type="WBParaSite" id="SSTP_0001267300.1">
    <property type="protein sequence ID" value="SSTP_0001267300.1"/>
    <property type="gene ID" value="SSTP_0001267300"/>
</dbReference>
<evidence type="ECO:0000313" key="4">
    <source>
        <dbReference type="WBParaSite" id="TCONS_00000339.p1"/>
    </source>
</evidence>
<proteinExistence type="predicted"/>
<name>A0A0K0ET96_STRER</name>
<sequence length="162" mass="18675">MQLNNLFFIFLILPVSIYSEEFECYAGIRVGESKDKNPNNAQIDPFKPIKCPTKICTLFKIKKMNKNNDQYEIAGCGTENICNQFKKSKILFPKEAPQDHVQKIYGKPANQLSEADSETRLNIALTCCTEHHCNNAYRKGYFTQFLASTIFFSLIIIQRYII</sequence>
<dbReference type="Proteomes" id="UP000035681">
    <property type="component" value="Unplaced"/>
</dbReference>
<accession>A0A0K0ET96</accession>